<comment type="caution">
    <text evidence="2">The sequence shown here is derived from an EMBL/GenBank/DDBJ whole genome shotgun (WGS) entry which is preliminary data.</text>
</comment>
<name>A0ABY1NE63_9BACT</name>
<sequence length="177" mass="20410">MRLVLLLLLLLSFSCASVETKQTTFKKVEHVYIFPVTNRTHEEALDVIFTKVADDVFYSDPRFKVDPKPIPGTTIIVKPSVDSISTFAVGFDRYDRATEYRMTVQATVKLFRYGFKKPFKVFKITRYDFYSNVGNPLEIERNRKECLSRIAEQIFSAVGEKLYAEGKEIESNAEVIK</sequence>
<dbReference type="Pfam" id="PF04390">
    <property type="entry name" value="LptE"/>
    <property type="match status" value="1"/>
</dbReference>
<evidence type="ECO:0000313" key="3">
    <source>
        <dbReference type="Proteomes" id="UP001157911"/>
    </source>
</evidence>
<keyword evidence="3" id="KW-1185">Reference proteome</keyword>
<dbReference type="Proteomes" id="UP001157911">
    <property type="component" value="Unassembled WGS sequence"/>
</dbReference>
<dbReference type="InterPro" id="IPR007485">
    <property type="entry name" value="LPS_assembly_LptE"/>
</dbReference>
<keyword evidence="1" id="KW-0732">Signal</keyword>
<feature type="chain" id="PRO_5045856739" evidence="1">
    <location>
        <begin position="19"/>
        <end position="177"/>
    </location>
</feature>
<dbReference type="PROSITE" id="PS51257">
    <property type="entry name" value="PROKAR_LIPOPROTEIN"/>
    <property type="match status" value="1"/>
</dbReference>
<gene>
    <name evidence="2" type="ORF">SAMN06265339_0461</name>
</gene>
<dbReference type="EMBL" id="FXUB01000001">
    <property type="protein sequence ID" value="SMP07230.1"/>
    <property type="molecule type" value="Genomic_DNA"/>
</dbReference>
<accession>A0ABY1NE63</accession>
<proteinExistence type="predicted"/>
<evidence type="ECO:0000256" key="1">
    <source>
        <dbReference type="SAM" id="SignalP"/>
    </source>
</evidence>
<reference evidence="2 3" key="1">
    <citation type="submission" date="2017-05" db="EMBL/GenBank/DDBJ databases">
        <authorList>
            <person name="Varghese N."/>
            <person name="Submissions S."/>
        </authorList>
    </citation>
    <scope>NUCLEOTIDE SEQUENCE [LARGE SCALE GENOMIC DNA]</scope>
    <source>
        <strain evidence="2 3">DSM 15522</strain>
    </source>
</reference>
<feature type="signal peptide" evidence="1">
    <location>
        <begin position="1"/>
        <end position="18"/>
    </location>
</feature>
<protein>
    <submittedName>
        <fullName evidence="2">Lipopolysaccharide-assembly</fullName>
    </submittedName>
</protein>
<organism evidence="2 3">
    <name type="scientific">Desulfurobacterium pacificum</name>
    <dbReference type="NCBI Taxonomy" id="240166"/>
    <lineage>
        <taxon>Bacteria</taxon>
        <taxon>Pseudomonadati</taxon>
        <taxon>Aquificota</taxon>
        <taxon>Aquificia</taxon>
        <taxon>Desulfurobacteriales</taxon>
        <taxon>Desulfurobacteriaceae</taxon>
        <taxon>Desulfurobacterium</taxon>
    </lineage>
</organism>
<evidence type="ECO:0000313" key="2">
    <source>
        <dbReference type="EMBL" id="SMP07230.1"/>
    </source>
</evidence>